<organism evidence="6 7">
    <name type="scientific">Molorchus minor</name>
    <dbReference type="NCBI Taxonomy" id="1323400"/>
    <lineage>
        <taxon>Eukaryota</taxon>
        <taxon>Metazoa</taxon>
        <taxon>Ecdysozoa</taxon>
        <taxon>Arthropoda</taxon>
        <taxon>Hexapoda</taxon>
        <taxon>Insecta</taxon>
        <taxon>Pterygota</taxon>
        <taxon>Neoptera</taxon>
        <taxon>Endopterygota</taxon>
        <taxon>Coleoptera</taxon>
        <taxon>Polyphaga</taxon>
        <taxon>Cucujiformia</taxon>
        <taxon>Chrysomeloidea</taxon>
        <taxon>Cerambycidae</taxon>
        <taxon>Lamiinae</taxon>
        <taxon>Monochamini</taxon>
        <taxon>Molorchus</taxon>
    </lineage>
</organism>
<feature type="domain" description="Cytochrome b5 heme-binding" evidence="5">
    <location>
        <begin position="35"/>
        <end position="104"/>
    </location>
</feature>
<feature type="transmembrane region" description="Helical" evidence="4">
    <location>
        <begin position="660"/>
        <end position="681"/>
    </location>
</feature>
<evidence type="ECO:0000256" key="3">
    <source>
        <dbReference type="ARBA" id="ARBA00023004"/>
    </source>
</evidence>
<evidence type="ECO:0000313" key="7">
    <source>
        <dbReference type="Proteomes" id="UP001162164"/>
    </source>
</evidence>
<keyword evidence="7" id="KW-1185">Reference proteome</keyword>
<dbReference type="PANTHER" id="PTHR16740">
    <property type="entry name" value="CYTOCHROME B5-RELATED PROTEIN-RELATED"/>
    <property type="match status" value="1"/>
</dbReference>
<reference evidence="6" key="1">
    <citation type="journal article" date="2023" name="Insect Mol. Biol.">
        <title>Genome sequencing provides insights into the evolution of gene families encoding plant cell wall-degrading enzymes in longhorned beetles.</title>
        <authorList>
            <person name="Shin N.R."/>
            <person name="Okamura Y."/>
            <person name="Kirsch R."/>
            <person name="Pauchet Y."/>
        </authorList>
    </citation>
    <scope>NUCLEOTIDE SEQUENCE</scope>
    <source>
        <strain evidence="6">MMC_N1</strain>
    </source>
</reference>
<proteinExistence type="predicted"/>
<keyword evidence="2" id="KW-0479">Metal-binding</keyword>
<keyword evidence="3" id="KW-0408">Iron</keyword>
<dbReference type="SUPFAM" id="SSF55856">
    <property type="entry name" value="Cytochrome b5-like heme/steroid binding domain"/>
    <property type="match status" value="2"/>
</dbReference>
<keyword evidence="4" id="KW-1133">Transmembrane helix</keyword>
<dbReference type="Proteomes" id="UP001162164">
    <property type="component" value="Unassembled WGS sequence"/>
</dbReference>
<dbReference type="Pfam" id="PF00173">
    <property type="entry name" value="Cyt-b5"/>
    <property type="match status" value="2"/>
</dbReference>
<dbReference type="Pfam" id="PF00487">
    <property type="entry name" value="FA_desaturase"/>
    <property type="match status" value="2"/>
</dbReference>
<dbReference type="InterPro" id="IPR053100">
    <property type="entry name" value="Cytochrome_b5-related"/>
</dbReference>
<keyword evidence="1" id="KW-0349">Heme</keyword>
<feature type="domain" description="Cytochrome b5 heme-binding" evidence="5">
    <location>
        <begin position="434"/>
        <end position="510"/>
    </location>
</feature>
<evidence type="ECO:0000256" key="2">
    <source>
        <dbReference type="ARBA" id="ARBA00022723"/>
    </source>
</evidence>
<feature type="transmembrane region" description="Helical" evidence="4">
    <location>
        <begin position="619"/>
        <end position="640"/>
    </location>
</feature>
<dbReference type="InterPro" id="IPR018506">
    <property type="entry name" value="Cyt_B5_heme-BS"/>
</dbReference>
<evidence type="ECO:0000313" key="6">
    <source>
        <dbReference type="EMBL" id="KAJ8980971.1"/>
    </source>
</evidence>
<dbReference type="EMBL" id="JAPWTJ010000217">
    <property type="protein sequence ID" value="KAJ8980971.1"/>
    <property type="molecule type" value="Genomic_DNA"/>
</dbReference>
<feature type="transmembrane region" description="Helical" evidence="4">
    <location>
        <begin position="169"/>
        <end position="186"/>
    </location>
</feature>
<evidence type="ECO:0000256" key="4">
    <source>
        <dbReference type="SAM" id="Phobius"/>
    </source>
</evidence>
<accession>A0ABQ9JRU0</accession>
<feature type="transmembrane region" description="Helical" evidence="4">
    <location>
        <begin position="244"/>
        <end position="263"/>
    </location>
</feature>
<name>A0ABQ9JRU0_9CUCU</name>
<dbReference type="Gene3D" id="3.10.120.10">
    <property type="entry name" value="Cytochrome b5-like heme/steroid binding domain"/>
    <property type="match status" value="2"/>
</dbReference>
<sequence>MPPHSEVVPHSSLGIVPPASRTRKAHALTVEVWLEEKKDTDGAEGLWRVDDGIYDLTDFIDSHPGGADWISLTKGTDITEAFEVHHLTTLPEEMLKKYFVKKASAKRNAPFTFKEDGFYRTLKREIQKVIKTVPKQSSNTSNFLIDALTFFLFFFSTLSVTYMSYGLGLVSGLFLGMVTIAAHNYIHRKDNWRMYLWQFSLMQVREFRISHVFSHHLHTNTIDDLEISLLEPLLQYMPIEKKPAIRWGQICYAPFIWISFFHGNVLRRLMEAMHCGGRNLRITDLTGLTLPLAMYILSGRSLLDVLWMWNFILLVGSVHYGFVGLHAAHHHPDIFHDGDTPRSTEDYDWGLSQLDAVMDRKEISGSHFLVLTNFGDHCLHHMFPTLDHGTLEHLYPVFKEVLGRFGAELRMVSQWDTITGGSSNWLFAARPPLHSTHIWLEGKRADDGAEGLWRIHDNLYDFSSFVDSHPGGKDWLKLTKGTDITEAFESHHISDVPERLIHNFFKRTTDIPRNSPFTFNENEFYKVLKKRIFCFFPTFASAFLSVHLRSFILGAAAGIFLSLTAVAAHNFFHQRDNFRIDWRISHVLSHHSYTNTVNDLEISSLEPFLQYLPTNKHFIIRYVSWLYSPIVYAFIFFASPGKCFYPLPFPFFMFLTTGESLGYCFLMFLWTTVVSSTYFGIVGLNAAHHHPDIFHDGDSPRPENEMDWGVYQLDAVMDRKDITGSHFLVLTNFGDHGLHHMFPTIDHGLLEYLYPVFLKTCKEFGLEWKLSSQLGLVKGQYRQLAKNKPKSAPQRR</sequence>
<dbReference type="PROSITE" id="PS00191">
    <property type="entry name" value="CYTOCHROME_B5_1"/>
    <property type="match status" value="2"/>
</dbReference>
<dbReference type="PANTHER" id="PTHR16740:SF1">
    <property type="entry name" value="CYTOCHROME B5-RELATED PROTEIN-RELATED"/>
    <property type="match status" value="1"/>
</dbReference>
<protein>
    <recommendedName>
        <fullName evidence="5">Cytochrome b5 heme-binding domain-containing protein</fullName>
    </recommendedName>
</protein>
<comment type="caution">
    <text evidence="6">The sequence shown here is derived from an EMBL/GenBank/DDBJ whole genome shotgun (WGS) entry which is preliminary data.</text>
</comment>
<feature type="transmembrane region" description="Helical" evidence="4">
    <location>
        <begin position="307"/>
        <end position="328"/>
    </location>
</feature>
<evidence type="ECO:0000259" key="5">
    <source>
        <dbReference type="PROSITE" id="PS50255"/>
    </source>
</evidence>
<feature type="transmembrane region" description="Helical" evidence="4">
    <location>
        <begin position="143"/>
        <end position="163"/>
    </location>
</feature>
<keyword evidence="4" id="KW-0472">Membrane</keyword>
<keyword evidence="4" id="KW-0812">Transmembrane</keyword>
<dbReference type="InterPro" id="IPR005804">
    <property type="entry name" value="FA_desaturase_dom"/>
</dbReference>
<dbReference type="PROSITE" id="PS50255">
    <property type="entry name" value="CYTOCHROME_B5_2"/>
    <property type="match status" value="2"/>
</dbReference>
<dbReference type="InterPro" id="IPR001199">
    <property type="entry name" value="Cyt_B5-like_heme/steroid-bd"/>
</dbReference>
<gene>
    <name evidence="6" type="ORF">NQ317_013425</name>
</gene>
<dbReference type="InterPro" id="IPR036400">
    <property type="entry name" value="Cyt_B5-like_heme/steroid_sf"/>
</dbReference>
<dbReference type="SMART" id="SM01117">
    <property type="entry name" value="Cyt-b5"/>
    <property type="match status" value="2"/>
</dbReference>
<feature type="transmembrane region" description="Helical" evidence="4">
    <location>
        <begin position="554"/>
        <end position="572"/>
    </location>
</feature>
<evidence type="ECO:0000256" key="1">
    <source>
        <dbReference type="ARBA" id="ARBA00022617"/>
    </source>
</evidence>